<dbReference type="SUPFAM" id="SSF52218">
    <property type="entry name" value="Flavoproteins"/>
    <property type="match status" value="1"/>
</dbReference>
<dbReference type="RefSeq" id="WP_197903528.1">
    <property type="nucleotide sequence ID" value="NZ_JACSGR010000006.1"/>
</dbReference>
<keyword evidence="1" id="KW-0560">Oxidoreductase</keyword>
<name>A0ABS0NBP9_9NEIS</name>
<dbReference type="Proteomes" id="UP000768471">
    <property type="component" value="Unassembled WGS sequence"/>
</dbReference>
<evidence type="ECO:0000313" key="3">
    <source>
        <dbReference type="EMBL" id="MBH5329695.1"/>
    </source>
</evidence>
<sequence length="186" mass="20727">MKNVLIVSGHPDLQNSIANAEILAEVAKALPEAEIRKLDALYPERRFNIEAEQSALLKADVIVFQFPFSWYSVPGLMKLWIDEVFVHGFAHGSNAKLAGKKLIISFTTGAPAAVYQRDGFFKHTVEDYLPQFETTATLCNLDYQGAIYTNGIGYTSRDNEEAINAQKQEARQHAARLIAKIKEIAV</sequence>
<evidence type="ECO:0000259" key="2">
    <source>
        <dbReference type="Pfam" id="PF02525"/>
    </source>
</evidence>
<gene>
    <name evidence="3" type="ORF">H9Q10_08445</name>
</gene>
<reference evidence="3 4" key="1">
    <citation type="submission" date="2020-09" db="EMBL/GenBank/DDBJ databases">
        <title>Eikenella S3660 sp. nov., isolated from a throat swab.</title>
        <authorList>
            <person name="Buhl M."/>
        </authorList>
    </citation>
    <scope>NUCLEOTIDE SEQUENCE [LARGE SCALE GENOMIC DNA]</scope>
    <source>
        <strain evidence="3 4">S3360</strain>
    </source>
</reference>
<dbReference type="PANTHER" id="PTHR47307">
    <property type="entry name" value="GLUTATHIONE-REGULATED POTASSIUM-EFFLUX SYSTEM ANCILLARY PROTEIN KEFG"/>
    <property type="match status" value="1"/>
</dbReference>
<dbReference type="Pfam" id="PF02525">
    <property type="entry name" value="Flavodoxin_2"/>
    <property type="match status" value="1"/>
</dbReference>
<protein>
    <submittedName>
        <fullName evidence="3">NAD(P)H-dependent oxidoreductase</fullName>
    </submittedName>
</protein>
<organism evidence="3 4">
    <name type="scientific">Eikenella glucosivorans</name>
    <dbReference type="NCBI Taxonomy" id="2766967"/>
    <lineage>
        <taxon>Bacteria</taxon>
        <taxon>Pseudomonadati</taxon>
        <taxon>Pseudomonadota</taxon>
        <taxon>Betaproteobacteria</taxon>
        <taxon>Neisseriales</taxon>
        <taxon>Neisseriaceae</taxon>
        <taxon>Eikenella</taxon>
    </lineage>
</organism>
<accession>A0ABS0NBP9</accession>
<dbReference type="Gene3D" id="3.40.50.360">
    <property type="match status" value="1"/>
</dbReference>
<evidence type="ECO:0000313" key="4">
    <source>
        <dbReference type="Proteomes" id="UP000768471"/>
    </source>
</evidence>
<dbReference type="EMBL" id="JACSGR010000006">
    <property type="protein sequence ID" value="MBH5329695.1"/>
    <property type="molecule type" value="Genomic_DNA"/>
</dbReference>
<dbReference type="InterPro" id="IPR029039">
    <property type="entry name" value="Flavoprotein-like_sf"/>
</dbReference>
<dbReference type="PANTHER" id="PTHR47307:SF1">
    <property type="entry name" value="GLUTATHIONE-REGULATED POTASSIUM-EFFLUX SYSTEM ANCILLARY PROTEIN KEFG"/>
    <property type="match status" value="1"/>
</dbReference>
<dbReference type="InterPro" id="IPR003680">
    <property type="entry name" value="Flavodoxin_fold"/>
</dbReference>
<feature type="domain" description="Flavodoxin-like fold" evidence="2">
    <location>
        <begin position="2"/>
        <end position="173"/>
    </location>
</feature>
<proteinExistence type="predicted"/>
<evidence type="ECO:0000256" key="1">
    <source>
        <dbReference type="ARBA" id="ARBA00023002"/>
    </source>
</evidence>
<dbReference type="InterPro" id="IPR046980">
    <property type="entry name" value="KefG/KefF"/>
</dbReference>
<keyword evidence="4" id="KW-1185">Reference proteome</keyword>
<comment type="caution">
    <text evidence="3">The sequence shown here is derived from an EMBL/GenBank/DDBJ whole genome shotgun (WGS) entry which is preliminary data.</text>
</comment>